<evidence type="ECO:0000256" key="1">
    <source>
        <dbReference type="SAM" id="MobiDB-lite"/>
    </source>
</evidence>
<proteinExistence type="predicted"/>
<feature type="compositionally biased region" description="Low complexity" evidence="1">
    <location>
        <begin position="1232"/>
        <end position="1247"/>
    </location>
</feature>
<gene>
    <name evidence="2" type="ORF">AARAC_012010</name>
</gene>
<dbReference type="Proteomes" id="UP000231358">
    <property type="component" value="Unassembled WGS sequence"/>
</dbReference>
<reference evidence="2 3" key="1">
    <citation type="submission" date="2017-05" db="EMBL/GenBank/DDBJ databases">
        <title>Genome sequence for an aflatoxigenic pathogen of Argentinian peanut, Aspergillus arachidicola.</title>
        <authorList>
            <person name="Moore G."/>
            <person name="Beltz S.B."/>
            <person name="Mack B.M."/>
        </authorList>
    </citation>
    <scope>NUCLEOTIDE SEQUENCE [LARGE SCALE GENOMIC DNA]</scope>
    <source>
        <strain evidence="2 3">CBS 117610</strain>
    </source>
</reference>
<evidence type="ECO:0000313" key="2">
    <source>
        <dbReference type="EMBL" id="PIG79876.1"/>
    </source>
</evidence>
<sequence length="1318" mass="142357">MENDTLDSPEPRVTPNQPIHAGVEGPTAPELTVPRSITLGLTRDYAANWTVPDALRELYQNWKDAILQTHSISLLEFAPRVSATSDAITIVVEGLQPPFGGGGGGPLVRRILGYIRFNKPQGSAEFTNFRSSLDPQCLAIGHSSKKQDERLAGGHGEGLKIAALVLSRAEHHVKISASGTYWNFGFNGHSKSNFYCRLSPAKAKRDPGPTSDGILLPRLTAEVGRDVSVLVEKGQKGQRLSLEDFKAWMWDTVDLHAPSSSVRTPVGDLLLGPAHRGRLYLKGLRVPEPSRDVQTFRFGYNLVHGSVDRDRKRLVDASEAMANVHSIWEKAIARDEAKALPRYLELLRDHASCADASGAERLVSESTAKKLWAAIRREPSAGGEFYCQTSDQDENFSVIRSALKKEPRPLSEPLWQILRKYGLVRNPQEELQHRLENSEEVGVPDTPFAHGLVRTLRALLALAPPTQQTTVVFVRSASDSVDMAYRMEANALYIHEKWLHVRGAEGPATEGAIRSERDVFLCQHLAEELYRRAVALIVHKTDGPRTSQTIQPLLQAAHWKLHEMPRQIEVYAAAADDGTRATQVSFYTGHSLLFTKLCGAQVSYLVVLHGPNCVAQSVDHLLYDPSRDCCLCPRQVVPLSMRRAVFEDPGHGPWVPMVVKMSVRDGLVGAMSSPGGHHWPLLPKAQDGALVAIAPPSHSPSSETAAPRGTVPVDRPPTVSAALDPVLTTPTAASQEDQETIAASQLAAGPLELETGAQTTASDTTSDTAAPVPLVSVVECLAPHPDDNPESASGALPSTISRNMTSADGAWWQTWPEPPRDVQTSPSAADHSIGRCQVQESHRSCEPPQGLSKGQYARVQLREPGGDGTTTGRYVLYVHDVLPPTPSHGPGARLVVTKYSFLADRLAWEAGHSDTQAQELLLHFRDADRIGYPDDAEIITTDTVVAVDSMDTEPVGPTVSYVVQVPDPANGLFVRYGIREGSQREWLFLAPLMSSLTGPRGSAAYPRFSPLPVASVFDLSPDDLRLSVGFQKAGYCVQAAVGFAEDRHQAWKTQHPDATVYPGCVASALATMDYDLSTQPDDRGRDVPRIVTISGEGSFAESAAGWLDPSSSGFDGFDGLSGETLSPLQQCELAAQSPGLSPDFIVLTMSRSILTDQWWGSLARTMGLLLEQGYAVALRPVSLPDPGQRGERSVLLLAAPGRTDPQWIDDTLSDLRMVSASDELLERAENESGVSSVPAADGVAAAGSAGGGDGSPPSDSTPRRGDSVLADGAQHIAATVSRIIGEFSTKCALTTNLPRLVVTDNSDGAQDRAKRQRM</sequence>
<feature type="compositionally biased region" description="Polar residues" evidence="1">
    <location>
        <begin position="796"/>
        <end position="806"/>
    </location>
</feature>
<protein>
    <submittedName>
        <fullName evidence="2">Uncharacterized protein</fullName>
    </submittedName>
</protein>
<feature type="region of interest" description="Disordered" evidence="1">
    <location>
        <begin position="1"/>
        <end position="30"/>
    </location>
</feature>
<feature type="region of interest" description="Disordered" evidence="1">
    <location>
        <begin position="781"/>
        <end position="853"/>
    </location>
</feature>
<evidence type="ECO:0000313" key="3">
    <source>
        <dbReference type="Proteomes" id="UP000231358"/>
    </source>
</evidence>
<accession>A0A2G7FGZ1</accession>
<dbReference type="EMBL" id="NEXV01000652">
    <property type="protein sequence ID" value="PIG79876.1"/>
    <property type="molecule type" value="Genomic_DNA"/>
</dbReference>
<feature type="region of interest" description="Disordered" evidence="1">
    <location>
        <begin position="693"/>
        <end position="721"/>
    </location>
</feature>
<name>A0A2G7FGZ1_9EURO</name>
<keyword evidence="3" id="KW-1185">Reference proteome</keyword>
<feature type="region of interest" description="Disordered" evidence="1">
    <location>
        <begin position="1226"/>
        <end position="1267"/>
    </location>
</feature>
<organism evidence="2 3">
    <name type="scientific">Aspergillus arachidicola</name>
    <dbReference type="NCBI Taxonomy" id="656916"/>
    <lineage>
        <taxon>Eukaryota</taxon>
        <taxon>Fungi</taxon>
        <taxon>Dikarya</taxon>
        <taxon>Ascomycota</taxon>
        <taxon>Pezizomycotina</taxon>
        <taxon>Eurotiomycetes</taxon>
        <taxon>Eurotiomycetidae</taxon>
        <taxon>Eurotiales</taxon>
        <taxon>Aspergillaceae</taxon>
        <taxon>Aspergillus</taxon>
        <taxon>Aspergillus subgen. Circumdati</taxon>
    </lineage>
</organism>
<comment type="caution">
    <text evidence="2">The sequence shown here is derived from an EMBL/GenBank/DDBJ whole genome shotgun (WGS) entry which is preliminary data.</text>
</comment>